<dbReference type="SUPFAM" id="SSF52540">
    <property type="entry name" value="P-loop containing nucleoside triphosphate hydrolases"/>
    <property type="match status" value="1"/>
</dbReference>
<organism evidence="1 2">
    <name type="scientific">Tegillarca granosa</name>
    <name type="common">Malaysian cockle</name>
    <name type="synonym">Anadara granosa</name>
    <dbReference type="NCBI Taxonomy" id="220873"/>
    <lineage>
        <taxon>Eukaryota</taxon>
        <taxon>Metazoa</taxon>
        <taxon>Spiralia</taxon>
        <taxon>Lophotrochozoa</taxon>
        <taxon>Mollusca</taxon>
        <taxon>Bivalvia</taxon>
        <taxon>Autobranchia</taxon>
        <taxon>Pteriomorphia</taxon>
        <taxon>Arcoida</taxon>
        <taxon>Arcoidea</taxon>
        <taxon>Arcidae</taxon>
        <taxon>Tegillarca</taxon>
    </lineage>
</organism>
<gene>
    <name evidence="1" type="ORF">KUTeg_011877</name>
</gene>
<evidence type="ECO:0008006" key="3">
    <source>
        <dbReference type="Google" id="ProtNLM"/>
    </source>
</evidence>
<name>A0ABQ9EXX2_TEGGR</name>
<dbReference type="EMBL" id="JARBDR010000640">
    <property type="protein sequence ID" value="KAJ8310012.1"/>
    <property type="molecule type" value="Genomic_DNA"/>
</dbReference>
<reference evidence="1 2" key="1">
    <citation type="submission" date="2022-12" db="EMBL/GenBank/DDBJ databases">
        <title>Chromosome-level genome of Tegillarca granosa.</title>
        <authorList>
            <person name="Kim J."/>
        </authorList>
    </citation>
    <scope>NUCLEOTIDE SEQUENCE [LARGE SCALE GENOMIC DNA]</scope>
    <source>
        <strain evidence="1">Teg-2019</strain>
        <tissue evidence="1">Adductor muscle</tissue>
    </source>
</reference>
<proteinExistence type="predicted"/>
<keyword evidence="2" id="KW-1185">Reference proteome</keyword>
<dbReference type="Proteomes" id="UP001217089">
    <property type="component" value="Unassembled WGS sequence"/>
</dbReference>
<accession>A0ABQ9EXX2</accession>
<dbReference type="InterPro" id="IPR027417">
    <property type="entry name" value="P-loop_NTPase"/>
</dbReference>
<sequence length="313" mass="35518">MDSNFLSKDPIQLSETNVCTSASNFNKSKSKRTLSIEITTSLLSDDRYYDLVNSLNDEQRPSNIEGTTLYTVFALPVKDKSQVSKLKTSAERLDSRRTFYQNLKIMIMKFLCFDQVHLMIYHKKPPVPFAGISILAVGDLLQLNPVGDKLLSNITEIFCSKSLWEDHFQLHQLTKIVHQQSDPDFAQILSRIRIGNLLPEDYVNHLKLKNTDTSEVPNYPMHLFLTNAQAQKHNNEKLCQFNVPIVTIHACDTKKDIQTQSSSLSVTSTNIHEKGGLAKGLFIAIGYRWMHTNNTDIADKLVNCATGTWLHMT</sequence>
<dbReference type="PANTHER" id="PTHR47642">
    <property type="entry name" value="ATP-DEPENDENT DNA HELICASE"/>
    <property type="match status" value="1"/>
</dbReference>
<protein>
    <recommendedName>
        <fullName evidence="3">DNA helicase</fullName>
    </recommendedName>
</protein>
<comment type="caution">
    <text evidence="1">The sequence shown here is derived from an EMBL/GenBank/DDBJ whole genome shotgun (WGS) entry which is preliminary data.</text>
</comment>
<evidence type="ECO:0000313" key="2">
    <source>
        <dbReference type="Proteomes" id="UP001217089"/>
    </source>
</evidence>
<dbReference type="InterPro" id="IPR051055">
    <property type="entry name" value="PIF1_helicase"/>
</dbReference>
<evidence type="ECO:0000313" key="1">
    <source>
        <dbReference type="EMBL" id="KAJ8310012.1"/>
    </source>
</evidence>